<evidence type="ECO:0000259" key="29">
    <source>
        <dbReference type="PROSITE" id="PS50975"/>
    </source>
</evidence>
<dbReference type="EC" id="2.1.3.2" evidence="6"/>
<dbReference type="Gene3D" id="3.30.1490.20">
    <property type="entry name" value="ATP-grasp fold, A domain"/>
    <property type="match status" value="1"/>
</dbReference>
<dbReference type="FunFam" id="3.40.50.1370:FF:000005">
    <property type="entry name" value="CAD protein-like isoform X1"/>
    <property type="match status" value="1"/>
</dbReference>
<dbReference type="UniPathway" id="UPA00070">
    <property type="reaction ID" value="UER00115"/>
</dbReference>
<dbReference type="InterPro" id="IPR002474">
    <property type="entry name" value="CarbamoylP_synth_ssu_N"/>
</dbReference>
<dbReference type="GO" id="GO:0046872">
    <property type="term" value="F:metal ion binding"/>
    <property type="evidence" value="ECO:0007669"/>
    <property type="project" value="InterPro"/>
</dbReference>
<accession>S7Q0H2</accession>
<dbReference type="InterPro" id="IPR006275">
    <property type="entry name" value="CPSase_lsu"/>
</dbReference>
<reference evidence="31 32" key="1">
    <citation type="journal article" date="2012" name="Science">
        <title>The Paleozoic origin of enzymatic lignin decomposition reconstructed from 31 fungal genomes.</title>
        <authorList>
            <person name="Floudas D."/>
            <person name="Binder M."/>
            <person name="Riley R."/>
            <person name="Barry K."/>
            <person name="Blanchette R.A."/>
            <person name="Henrissat B."/>
            <person name="Martinez A.T."/>
            <person name="Otillar R."/>
            <person name="Spatafora J.W."/>
            <person name="Yadav J.S."/>
            <person name="Aerts A."/>
            <person name="Benoit I."/>
            <person name="Boyd A."/>
            <person name="Carlson A."/>
            <person name="Copeland A."/>
            <person name="Coutinho P.M."/>
            <person name="de Vries R.P."/>
            <person name="Ferreira P."/>
            <person name="Findley K."/>
            <person name="Foster B."/>
            <person name="Gaskell J."/>
            <person name="Glotzer D."/>
            <person name="Gorecki P."/>
            <person name="Heitman J."/>
            <person name="Hesse C."/>
            <person name="Hori C."/>
            <person name="Igarashi K."/>
            <person name="Jurgens J.A."/>
            <person name="Kallen N."/>
            <person name="Kersten P."/>
            <person name="Kohler A."/>
            <person name="Kuees U."/>
            <person name="Kumar T.K.A."/>
            <person name="Kuo A."/>
            <person name="LaButti K."/>
            <person name="Larrondo L.F."/>
            <person name="Lindquist E."/>
            <person name="Ling A."/>
            <person name="Lombard V."/>
            <person name="Lucas S."/>
            <person name="Lundell T."/>
            <person name="Martin R."/>
            <person name="McLaughlin D.J."/>
            <person name="Morgenstern I."/>
            <person name="Morin E."/>
            <person name="Murat C."/>
            <person name="Nagy L.G."/>
            <person name="Nolan M."/>
            <person name="Ohm R.A."/>
            <person name="Patyshakuliyeva A."/>
            <person name="Rokas A."/>
            <person name="Ruiz-Duenas F.J."/>
            <person name="Sabat G."/>
            <person name="Salamov A."/>
            <person name="Samejima M."/>
            <person name="Schmutz J."/>
            <person name="Slot J.C."/>
            <person name="St John F."/>
            <person name="Stenlid J."/>
            <person name="Sun H."/>
            <person name="Sun S."/>
            <person name="Syed K."/>
            <person name="Tsang A."/>
            <person name="Wiebenga A."/>
            <person name="Young D."/>
            <person name="Pisabarro A."/>
            <person name="Eastwood D.C."/>
            <person name="Martin F."/>
            <person name="Cullen D."/>
            <person name="Grigoriev I.V."/>
            <person name="Hibbett D.S."/>
        </authorList>
    </citation>
    <scope>NUCLEOTIDE SEQUENCE [LARGE SCALE GENOMIC DNA]</scope>
    <source>
        <strain evidence="31 32">ATCC 11539</strain>
    </source>
</reference>
<dbReference type="InterPro" id="IPR017926">
    <property type="entry name" value="GATASE"/>
</dbReference>
<dbReference type="SUPFAM" id="SSF56059">
    <property type="entry name" value="Glutathione synthetase ATP-binding domain-like"/>
    <property type="match status" value="2"/>
</dbReference>
<evidence type="ECO:0000256" key="8">
    <source>
        <dbReference type="ARBA" id="ARBA00022598"/>
    </source>
</evidence>
<dbReference type="InterPro" id="IPR005479">
    <property type="entry name" value="CPAse_ATP-bd"/>
</dbReference>
<keyword evidence="32" id="KW-1185">Reference proteome</keyword>
<evidence type="ECO:0000256" key="18">
    <source>
        <dbReference type="ARBA" id="ARBA00043984"/>
    </source>
</evidence>
<dbReference type="Pfam" id="PF00988">
    <property type="entry name" value="CPSase_sm_chain"/>
    <property type="match status" value="1"/>
</dbReference>
<name>S7Q0H2_GLOTA</name>
<feature type="domain" description="ATP-grasp" evidence="29">
    <location>
        <begin position="1143"/>
        <end position="1334"/>
    </location>
</feature>
<dbReference type="GO" id="GO:0005524">
    <property type="term" value="F:ATP binding"/>
    <property type="evidence" value="ECO:0007669"/>
    <property type="project" value="UniProtKB-UniRule"/>
</dbReference>
<dbReference type="NCBIfam" id="NF003671">
    <property type="entry name" value="PRK05294.1"/>
    <property type="match status" value="1"/>
</dbReference>
<dbReference type="NCBIfam" id="NF009475">
    <property type="entry name" value="PRK12838.1"/>
    <property type="match status" value="1"/>
</dbReference>
<comment type="similarity">
    <text evidence="17">In the C-terminal section; belongs to the aspartate/ornithine carbamoyltransferase superfamily. ATCase family.</text>
</comment>
<dbReference type="CDD" id="cd01744">
    <property type="entry name" value="GATase1_CPSase"/>
    <property type="match status" value="1"/>
</dbReference>
<dbReference type="PRINTS" id="PR00099">
    <property type="entry name" value="CPSGATASE"/>
</dbReference>
<dbReference type="PROSITE" id="PS51273">
    <property type="entry name" value="GATASE_TYPE_1"/>
    <property type="match status" value="1"/>
</dbReference>
<evidence type="ECO:0000313" key="32">
    <source>
        <dbReference type="Proteomes" id="UP000030669"/>
    </source>
</evidence>
<dbReference type="Gene3D" id="3.40.50.1380">
    <property type="entry name" value="Methylglyoxal synthase-like domain"/>
    <property type="match status" value="1"/>
</dbReference>
<dbReference type="GO" id="GO:0016597">
    <property type="term" value="F:amino acid binding"/>
    <property type="evidence" value="ECO:0007669"/>
    <property type="project" value="InterPro"/>
</dbReference>
<dbReference type="GO" id="GO:0004359">
    <property type="term" value="F:glutaminase activity"/>
    <property type="evidence" value="ECO:0007669"/>
    <property type="project" value="UniProtKB-EC"/>
</dbReference>
<dbReference type="FunFam" id="3.40.50.20:FF:000002">
    <property type="entry name" value="Carbamoyl-phosphate synthase large chain"/>
    <property type="match status" value="1"/>
</dbReference>
<dbReference type="SUPFAM" id="SSF52335">
    <property type="entry name" value="Methylglyoxal synthase-like"/>
    <property type="match status" value="1"/>
</dbReference>
<protein>
    <recommendedName>
        <fullName evidence="26">Pyrimidine-specific carbamoyl phosphate synthase-aspartate carbamoyl transferase</fullName>
        <ecNumber evidence="6">2.1.3.2</ecNumber>
        <ecNumber evidence="5">3.5.1.2</ecNumber>
        <ecNumber evidence="20">6.3.4.16</ecNumber>
        <ecNumber evidence="4">6.3.5.5</ecNumber>
    </recommendedName>
</protein>
<dbReference type="Pfam" id="PF02786">
    <property type="entry name" value="CPSase_L_D2"/>
    <property type="match status" value="2"/>
</dbReference>
<comment type="function">
    <text evidence="25">Multifunctional protein that encodes the first 2 enzymatic activities of the de novo pyrimidine pathway: carbamoylphosphate synthetase (CPSase; EC 6.3.5.5) and aspartate transcarbamylase (ATCase; EC 2.1.3.2). The CPSase-function is accomplished in 2 steps, by a glutamine-dependent amidotransferase activity (GATase) that binds and cleaves glutamine to produce ammonia, followed by an ammonium-dependent carbamoyl phosphate synthetase, which reacts with the ammonia, hydrogencarbonate and ATP to form carbamoyl phosphate. The endogenously produced carbamoyl phosphate is sequestered and channeled to the ATCase active site. ATCase then catalyzes the formation of carbamoyl-L-aspartate from L-aspartate and carbamoyl phosphate.</text>
</comment>
<dbReference type="GO" id="GO:0006526">
    <property type="term" value="P:L-arginine biosynthetic process"/>
    <property type="evidence" value="ECO:0007669"/>
    <property type="project" value="TreeGrafter"/>
</dbReference>
<organism evidence="31 32">
    <name type="scientific">Gloeophyllum trabeum (strain ATCC 11539 / FP-39264 / Madison 617)</name>
    <name type="common">Brown rot fungus</name>
    <dbReference type="NCBI Taxonomy" id="670483"/>
    <lineage>
        <taxon>Eukaryota</taxon>
        <taxon>Fungi</taxon>
        <taxon>Dikarya</taxon>
        <taxon>Basidiomycota</taxon>
        <taxon>Agaricomycotina</taxon>
        <taxon>Agaricomycetes</taxon>
        <taxon>Gloeophyllales</taxon>
        <taxon>Gloeophyllaceae</taxon>
        <taxon>Gloeophyllum</taxon>
    </lineage>
</organism>
<dbReference type="Gene3D" id="3.40.50.880">
    <property type="match status" value="1"/>
</dbReference>
<keyword evidence="11 27" id="KW-0547">Nucleotide-binding</keyword>
<dbReference type="SUPFAM" id="SSF51556">
    <property type="entry name" value="Metallo-dependent hydrolases"/>
    <property type="match status" value="1"/>
</dbReference>
<dbReference type="EC" id="3.5.1.2" evidence="5"/>
<evidence type="ECO:0000256" key="4">
    <source>
        <dbReference type="ARBA" id="ARBA00012738"/>
    </source>
</evidence>
<keyword evidence="12" id="KW-0378">Hydrolase</keyword>
<dbReference type="SUPFAM" id="SSF52317">
    <property type="entry name" value="Class I glutamine amidotransferase-like"/>
    <property type="match status" value="1"/>
</dbReference>
<comment type="similarity">
    <text evidence="18">In the N-terminal section; belongs to the CarA family.</text>
</comment>
<evidence type="ECO:0000256" key="9">
    <source>
        <dbReference type="ARBA" id="ARBA00022679"/>
    </source>
</evidence>
<evidence type="ECO:0000256" key="28">
    <source>
        <dbReference type="SAM" id="MobiDB-lite"/>
    </source>
</evidence>
<dbReference type="EMBL" id="KB469306">
    <property type="protein sequence ID" value="EPQ53208.1"/>
    <property type="molecule type" value="Genomic_DNA"/>
</dbReference>
<dbReference type="PROSITE" id="PS51855">
    <property type="entry name" value="MGS"/>
    <property type="match status" value="1"/>
</dbReference>
<dbReference type="PANTHER" id="PTHR11405:SF5">
    <property type="entry name" value="CAD PROTEIN"/>
    <property type="match status" value="1"/>
</dbReference>
<gene>
    <name evidence="31" type="ORF">GLOTRDRAFT_63880</name>
</gene>
<dbReference type="NCBIfam" id="TIGR00670">
    <property type="entry name" value="asp_carb_tr"/>
    <property type="match status" value="1"/>
</dbReference>
<dbReference type="InterPro" id="IPR006131">
    <property type="entry name" value="Asp_carbamoyltransf_Asp/Orn-bd"/>
</dbReference>
<dbReference type="FunFam" id="3.40.50.1380:FF:000005">
    <property type="entry name" value="CAD protein-like isoform X1"/>
    <property type="match status" value="1"/>
</dbReference>
<evidence type="ECO:0000256" key="3">
    <source>
        <dbReference type="ARBA" id="ARBA00004852"/>
    </source>
</evidence>
<dbReference type="InterPro" id="IPR006130">
    <property type="entry name" value="Asp/Orn_carbamoylTrfase"/>
</dbReference>
<evidence type="ECO:0000256" key="27">
    <source>
        <dbReference type="PROSITE-ProRule" id="PRU00409"/>
    </source>
</evidence>
<feature type="domain" description="MGS-like" evidence="30">
    <location>
        <begin position="1399"/>
        <end position="1556"/>
    </location>
</feature>
<evidence type="ECO:0000313" key="31">
    <source>
        <dbReference type="EMBL" id="EPQ53208.1"/>
    </source>
</evidence>
<dbReference type="EC" id="6.3.4.16" evidence="20"/>
<proteinExistence type="inferred from homology"/>
<keyword evidence="14" id="KW-0665">Pyrimidine biosynthesis</keyword>
<dbReference type="NCBIfam" id="NF009455">
    <property type="entry name" value="PRK12815.1"/>
    <property type="match status" value="1"/>
</dbReference>
<dbReference type="InterPro" id="IPR029062">
    <property type="entry name" value="Class_I_gatase-like"/>
</dbReference>
<dbReference type="InterPro" id="IPR036914">
    <property type="entry name" value="MGS-like_dom_sf"/>
</dbReference>
<dbReference type="GO" id="GO:0006207">
    <property type="term" value="P:'de novo' pyrimidine nucleobase biosynthetic process"/>
    <property type="evidence" value="ECO:0007669"/>
    <property type="project" value="InterPro"/>
</dbReference>
<dbReference type="SUPFAM" id="SSF48108">
    <property type="entry name" value="Carbamoyl phosphate synthetase, large subunit connection domain"/>
    <property type="match status" value="1"/>
</dbReference>
<dbReference type="SUPFAM" id="SSF53671">
    <property type="entry name" value="Aspartate/ornithine carbamoyltransferase"/>
    <property type="match status" value="1"/>
</dbReference>
<dbReference type="HOGENOM" id="CLU_000513_2_0_1"/>
<evidence type="ECO:0000256" key="26">
    <source>
        <dbReference type="ARBA" id="ARBA00081752"/>
    </source>
</evidence>
<dbReference type="InterPro" id="IPR006132">
    <property type="entry name" value="Asp/Orn_carbamoyltranf_P-bd"/>
</dbReference>
<evidence type="ECO:0000256" key="7">
    <source>
        <dbReference type="ARBA" id="ARBA00022553"/>
    </source>
</evidence>
<evidence type="ECO:0000256" key="17">
    <source>
        <dbReference type="ARBA" id="ARBA00043979"/>
    </source>
</evidence>
<evidence type="ECO:0000256" key="5">
    <source>
        <dbReference type="ARBA" id="ARBA00012918"/>
    </source>
</evidence>
<dbReference type="HAMAP" id="MF_00001">
    <property type="entry name" value="Asp_carb_tr"/>
    <property type="match status" value="1"/>
</dbReference>
<dbReference type="Gene3D" id="1.10.1030.10">
    <property type="entry name" value="Carbamoyl-phosphate synthetase, large subunit oligomerisation domain"/>
    <property type="match status" value="1"/>
</dbReference>
<comment type="catalytic activity">
    <reaction evidence="23">
        <text>carbamoyl phosphate + L-aspartate = N-carbamoyl-L-aspartate + phosphate + H(+)</text>
        <dbReference type="Rhea" id="RHEA:20013"/>
        <dbReference type="ChEBI" id="CHEBI:15378"/>
        <dbReference type="ChEBI" id="CHEBI:29991"/>
        <dbReference type="ChEBI" id="CHEBI:32814"/>
        <dbReference type="ChEBI" id="CHEBI:43474"/>
        <dbReference type="ChEBI" id="CHEBI:58228"/>
        <dbReference type="EC" id="2.1.3.2"/>
    </reaction>
</comment>
<evidence type="ECO:0000256" key="15">
    <source>
        <dbReference type="ARBA" id="ARBA00023268"/>
    </source>
</evidence>
<evidence type="ECO:0000256" key="11">
    <source>
        <dbReference type="ARBA" id="ARBA00022741"/>
    </source>
</evidence>
<evidence type="ECO:0000256" key="14">
    <source>
        <dbReference type="ARBA" id="ARBA00022975"/>
    </source>
</evidence>
<comment type="similarity">
    <text evidence="16">In the 3rd section; belongs to the metallo-dependent hydrolases superfamily. DHOase family. CAD subfamily.</text>
</comment>
<feature type="domain" description="ATP-grasp" evidence="29">
    <location>
        <begin position="608"/>
        <end position="800"/>
    </location>
</feature>
<dbReference type="InterPro" id="IPR011607">
    <property type="entry name" value="MGS-like_dom"/>
</dbReference>
<dbReference type="InterPro" id="IPR013815">
    <property type="entry name" value="ATP_grasp_subdomain_1"/>
</dbReference>
<dbReference type="Pfam" id="PF02787">
    <property type="entry name" value="CPSase_L_D3"/>
    <property type="match status" value="1"/>
</dbReference>
<dbReference type="NCBIfam" id="NF002032">
    <property type="entry name" value="PRK00856.1"/>
    <property type="match status" value="1"/>
</dbReference>
<keyword evidence="8" id="KW-0436">Ligase</keyword>
<dbReference type="Proteomes" id="UP000030669">
    <property type="component" value="Unassembled WGS sequence"/>
</dbReference>
<dbReference type="Gene3D" id="3.50.30.20">
    <property type="entry name" value="Carbamoyl-phosphate synthase small subunit, N-terminal domain"/>
    <property type="match status" value="1"/>
</dbReference>
<dbReference type="EC" id="6.3.5.5" evidence="4"/>
<dbReference type="InterPro" id="IPR035686">
    <property type="entry name" value="CPSase_GATase1"/>
</dbReference>
<dbReference type="PRINTS" id="PR00101">
    <property type="entry name" value="ATCASE"/>
</dbReference>
<dbReference type="Pfam" id="PF00185">
    <property type="entry name" value="OTCace"/>
    <property type="match status" value="1"/>
</dbReference>
<dbReference type="GO" id="GO:0004088">
    <property type="term" value="F:carbamoyl-phosphate synthase (glutamine-hydrolyzing) activity"/>
    <property type="evidence" value="ECO:0007669"/>
    <property type="project" value="UniProtKB-EC"/>
</dbReference>
<feature type="compositionally biased region" description="Low complexity" evidence="28">
    <location>
        <begin position="1"/>
        <end position="13"/>
    </location>
</feature>
<dbReference type="HAMAP" id="MF_01209">
    <property type="entry name" value="CPSase_S_chain"/>
    <property type="match status" value="1"/>
</dbReference>
<keyword evidence="15" id="KW-0511">Multifunctional enzyme</keyword>
<evidence type="ECO:0000256" key="21">
    <source>
        <dbReference type="ARBA" id="ARBA00047359"/>
    </source>
</evidence>
<dbReference type="Pfam" id="PF25596">
    <property type="entry name" value="CPSase_L_D1"/>
    <property type="match status" value="2"/>
</dbReference>
<dbReference type="GeneID" id="19307575"/>
<evidence type="ECO:0000256" key="20">
    <source>
        <dbReference type="ARBA" id="ARBA00044063"/>
    </source>
</evidence>
<feature type="region of interest" description="Disordered" evidence="28">
    <location>
        <begin position="1"/>
        <end position="25"/>
    </location>
</feature>
<dbReference type="InterPro" id="IPR032466">
    <property type="entry name" value="Metal_Hydrolase"/>
</dbReference>
<dbReference type="InterPro" id="IPR005483">
    <property type="entry name" value="CPSase_dom"/>
</dbReference>
<dbReference type="Gene3D" id="3.40.50.20">
    <property type="match status" value="2"/>
</dbReference>
<dbReference type="FunFam" id="3.40.50.880:FF:000025">
    <property type="entry name" value="Bifunctional pyrimidine biosynthesis protein"/>
    <property type="match status" value="1"/>
</dbReference>
<dbReference type="FunFam" id="3.30.470.20:FF:000004">
    <property type="entry name" value="Carbamoyl-phosphate synthase (glutamine-hydrolyzing)"/>
    <property type="match status" value="1"/>
</dbReference>
<dbReference type="GO" id="GO:0004070">
    <property type="term" value="F:aspartate carbamoyltransferase activity"/>
    <property type="evidence" value="ECO:0007669"/>
    <property type="project" value="UniProtKB-EC"/>
</dbReference>
<dbReference type="SMART" id="SM01097">
    <property type="entry name" value="CPSase_sm_chain"/>
    <property type="match status" value="1"/>
</dbReference>
<evidence type="ECO:0000256" key="12">
    <source>
        <dbReference type="ARBA" id="ARBA00022801"/>
    </source>
</evidence>
<dbReference type="InterPro" id="IPR006274">
    <property type="entry name" value="CarbamoylP_synth_ssu"/>
</dbReference>
<dbReference type="KEGG" id="gtr:GLOTRDRAFT_63880"/>
<dbReference type="GO" id="GO:0005951">
    <property type="term" value="C:carbamoyl-phosphate synthase complex"/>
    <property type="evidence" value="ECO:0007669"/>
    <property type="project" value="TreeGrafter"/>
</dbReference>
<dbReference type="GO" id="GO:0004087">
    <property type="term" value="F:carbamoyl-phosphate synthase (ammonia) activity"/>
    <property type="evidence" value="ECO:0007669"/>
    <property type="project" value="UniProtKB-EC"/>
</dbReference>
<evidence type="ECO:0000256" key="10">
    <source>
        <dbReference type="ARBA" id="ARBA00022737"/>
    </source>
</evidence>
<comment type="cofactor">
    <cofactor evidence="1">
        <name>Zn(2+)</name>
        <dbReference type="ChEBI" id="CHEBI:29105"/>
    </cofactor>
</comment>
<dbReference type="PROSITE" id="PS00097">
    <property type="entry name" value="CARBAMOYLTRANSFERASE"/>
    <property type="match status" value="1"/>
</dbReference>
<evidence type="ECO:0000256" key="1">
    <source>
        <dbReference type="ARBA" id="ARBA00001947"/>
    </source>
</evidence>
<dbReference type="SUPFAM" id="SSF52021">
    <property type="entry name" value="Carbamoyl phosphate synthetase, small subunit N-terminal domain"/>
    <property type="match status" value="1"/>
</dbReference>
<dbReference type="FunFam" id="3.40.50.1370:FF:000002">
    <property type="entry name" value="Aspartate carbamoyltransferase 2"/>
    <property type="match status" value="1"/>
</dbReference>
<dbReference type="SMART" id="SM00851">
    <property type="entry name" value="MGS"/>
    <property type="match status" value="1"/>
</dbReference>
<evidence type="ECO:0000256" key="6">
    <source>
        <dbReference type="ARBA" id="ARBA00013008"/>
    </source>
</evidence>
<evidence type="ECO:0000256" key="22">
    <source>
        <dbReference type="ARBA" id="ARBA00048816"/>
    </source>
</evidence>
<dbReference type="InterPro" id="IPR002082">
    <property type="entry name" value="Asp_carbamoyltransf"/>
</dbReference>
<dbReference type="PROSITE" id="PS50975">
    <property type="entry name" value="ATP_GRASP"/>
    <property type="match status" value="2"/>
</dbReference>
<dbReference type="InterPro" id="IPR058047">
    <property type="entry name" value="CPSase_preATP-grasp"/>
</dbReference>
<dbReference type="Pfam" id="PF02142">
    <property type="entry name" value="MGS"/>
    <property type="match status" value="1"/>
</dbReference>
<dbReference type="PROSITE" id="PS00866">
    <property type="entry name" value="CPSASE_1"/>
    <property type="match status" value="2"/>
</dbReference>
<comment type="pathway">
    <text evidence="3">Pyrimidine metabolism; UMP biosynthesis via de novo pathway; (S)-dihydroorotate from bicarbonate: step 2/3.</text>
</comment>
<dbReference type="GO" id="GO:0006541">
    <property type="term" value="P:glutamine metabolic process"/>
    <property type="evidence" value="ECO:0007669"/>
    <property type="project" value="InterPro"/>
</dbReference>
<keyword evidence="13 27" id="KW-0067">ATP-binding</keyword>
<dbReference type="GO" id="GO:0044205">
    <property type="term" value="P:'de novo' UMP biosynthetic process"/>
    <property type="evidence" value="ECO:0007669"/>
    <property type="project" value="UniProtKB-UniPathway"/>
</dbReference>
<evidence type="ECO:0000256" key="19">
    <source>
        <dbReference type="ARBA" id="ARBA00043998"/>
    </source>
</evidence>
<dbReference type="FunFam" id="1.10.1030.10:FF:000001">
    <property type="entry name" value="Carbamoyl-phosphate synthase large chain"/>
    <property type="match status" value="1"/>
</dbReference>
<dbReference type="FunFam" id="3.30.470.20:FF:000001">
    <property type="entry name" value="Carbamoyl-phosphate synthase large chain"/>
    <property type="match status" value="1"/>
</dbReference>
<keyword evidence="7" id="KW-0597">Phosphoprotein</keyword>
<dbReference type="PROSITE" id="PS00867">
    <property type="entry name" value="CPSASE_2"/>
    <property type="match status" value="2"/>
</dbReference>
<dbReference type="NCBIfam" id="TIGR01368">
    <property type="entry name" value="CPSaseIIsmall"/>
    <property type="match status" value="1"/>
</dbReference>
<dbReference type="InterPro" id="IPR016185">
    <property type="entry name" value="PreATP-grasp_dom_sf"/>
</dbReference>
<dbReference type="FunFam" id="3.50.30.20:FF:000002">
    <property type="entry name" value="Carbamoyl-phosphate synthase 1, mitochondrial"/>
    <property type="match status" value="1"/>
</dbReference>
<dbReference type="Gene3D" id="3.30.470.20">
    <property type="entry name" value="ATP-grasp fold, B domain"/>
    <property type="match status" value="2"/>
</dbReference>
<comment type="catalytic activity">
    <reaction evidence="21">
        <text>hydrogencarbonate + NH4(+) + 2 ATP = carbamoyl phosphate + 2 ADP + phosphate + 2 H(+)</text>
        <dbReference type="Rhea" id="RHEA:18029"/>
        <dbReference type="ChEBI" id="CHEBI:15378"/>
        <dbReference type="ChEBI" id="CHEBI:17544"/>
        <dbReference type="ChEBI" id="CHEBI:28938"/>
        <dbReference type="ChEBI" id="CHEBI:30616"/>
        <dbReference type="ChEBI" id="CHEBI:43474"/>
        <dbReference type="ChEBI" id="CHEBI:58228"/>
        <dbReference type="ChEBI" id="CHEBI:456216"/>
        <dbReference type="EC" id="6.3.4.16"/>
    </reaction>
</comment>
<comment type="pathway">
    <text evidence="2">Pyrimidine metabolism; UMP biosynthesis via de novo pathway; (S)-dihydroorotate from bicarbonate: step 1/3.</text>
</comment>
<dbReference type="InterPro" id="IPR036480">
    <property type="entry name" value="CarbP_synth_ssu_N_sf"/>
</dbReference>
<dbReference type="PRINTS" id="PR00100">
    <property type="entry name" value="AOTCASE"/>
</dbReference>
<dbReference type="NCBIfam" id="TIGR01369">
    <property type="entry name" value="CPSaseII_lrg"/>
    <property type="match status" value="1"/>
</dbReference>
<evidence type="ECO:0000256" key="16">
    <source>
        <dbReference type="ARBA" id="ARBA00043968"/>
    </source>
</evidence>
<dbReference type="InterPro" id="IPR005480">
    <property type="entry name" value="CPSase_lsu_oligo"/>
</dbReference>
<dbReference type="OMA" id="WSPFNGK"/>
<dbReference type="STRING" id="670483.S7Q0H2"/>
<evidence type="ECO:0000256" key="23">
    <source>
        <dbReference type="ARBA" id="ARBA00048859"/>
    </source>
</evidence>
<dbReference type="CDD" id="cd01423">
    <property type="entry name" value="MGS_CPS_I_III"/>
    <property type="match status" value="1"/>
</dbReference>
<evidence type="ECO:0000256" key="2">
    <source>
        <dbReference type="ARBA" id="ARBA00004812"/>
    </source>
</evidence>
<comment type="catalytic activity">
    <reaction evidence="24">
        <text>L-glutamine + H2O = L-glutamate + NH4(+)</text>
        <dbReference type="Rhea" id="RHEA:15889"/>
        <dbReference type="ChEBI" id="CHEBI:15377"/>
        <dbReference type="ChEBI" id="CHEBI:28938"/>
        <dbReference type="ChEBI" id="CHEBI:29985"/>
        <dbReference type="ChEBI" id="CHEBI:58359"/>
        <dbReference type="EC" id="3.5.1.2"/>
    </reaction>
</comment>
<sequence>MALSNPPSSANLPPTRPVLARAASGMPNGYPSAPVTVPPQVDGANTTPVDAVLELADGTVLRGFSFGKEGKSVAGECVFQTGMVGYTESITDPSYEGQILILTYPLIGNYGVPARPDTSNPNPDILPPDFESSRIHVAALVVGYYSQDYSHYLASSSLGQWLKENDIPAIYGVDTRMLTKKIREKGSLLGKILARKPEARCARPKSLIAHSQPASRAPSPPGTAGWREDYIDVPFKDPNQENLVAVVSIKSPRLYKPTVEPLLHPSGRTLRVLALDVGMKYNQIRCFTHRGVELKVVPWDYDFLDASEEPFDGLFISNGPGDPTTVQATINRLSRALEDAKRPIFGICLGHQLLALAAGAKTSKMKYGNRGHNIPCTDALSGRCYITSQNHGYQVDTATLPAGWQELFRNANDGSNEGIYCVDKPFFSVQFHPESTPGPRDTEFLFDVFIQNVLDCAKTSVLVPIRMPGGNKAENEARVPRANVKKVLILGSGGLSIGQAGEFDYSGSQAIKALREEGIYTVMVNPNIATIATSKGLADKVYFLPVTPEFVRKIIQYEKPDGIYCTFGGQTALNVGIKLKDEFEGLGVKVLGTPIETVITTEDRQLFAQAMEEIGEKCAMSRTATTSDEAVAAAGEIGFPVIVRAAYALGGLGSGFAQNEAQLRALCAKAFATSPQVLVEKSMKGWKEIEYEVVRDCRDNCITVCNMENFDPLGIHTGDSIVVAPSQTLSDADFNMLRTTAINVIRHLGVVGECNIQYALNPDSKEYCIIEVNARLSRSSALASKATGYPLAFIAAKLGLGIPLNEIKNSVTKVTTACFEPSLDYVVVKIPRWDLKKFSRVSRLLSSSMKSVGEVMSIGRTFEETIQKAIRAIDDQFLGFAKNDYVEDVDEELLNPTDKRIFAISTAFHRGYSVDKIWQMTNIDRWFLTKLQYIYQMEQRLSSSTIGAVSPEILRQAKQLGFSDRQVATCVGSNELAVRRLRQEFGIAPFVKQIDTVAAEFPAFTNYLYTTYNAVEHDITFKDRGVMVLGSGVYRIGSSVEFDWCAVRAIRTLRDQGLPTVMVNYNPETVSTDYDEADRLYFENISLETVLDIYDAERSRGVILSMGGQTPNNIALPLYRQNVKIYGTSPEMIDTAENRYKFSRLLDEIGVDQPSWKELTTVEEAHSFCEAVGYPVLVRPSYVLSGAAMNVAFTSNDLQTYLTQATAVSREHPVVITKYIEGAKEIEMDAVAKDGTMVMHYISEHVENAGVHSGDATLIHPPQDLDPLTVRQIEEATAKIGNALNVTGPFNIQFIAKDNEIKVIECNLRAARSFPFVSKVTGIDAIEMATKVMMGIPVEVYPDPGLPADFVGVKVPQFSFSRLSGADPILGVEMASTGEVACFGRDKYEAYLKALISTGIVPPKKNILFSIGGYKEKLELLPVVQKLHAAGYNIFATAGTADFFSEHNVPCKYLEALGDNGGDKAKSEYDLAQHLANNLIDMYINLPSKNHYRRPASYTSKGYRTRRMAIDFAVPLITNVKCAKLLAEALVRKLSLDVSPVDFQTSHRTHTFPGLINVASFVPGLAVKGSTDLIEATKACISAGFTTAVVVPIGSNNKIADPNTLEQARANVKDSAFCNYALSIAASAENVKTLDEEIQADVKSLFVPLHTDSVETQVSVMASHFASWPVDKLIVTDAKGSDLASVLLLASLNGRSIHVTDVRSKEDILLISLSKAKNLRVTCDVSVYALFFAKEQYPGASCLPSEEDQQTLWQYLNVIDAFSVSALPYEMASELKKPASARSGVEETLPLLLTAVYDGRLTLPQIQERLHDNPVRIFGLPEQANTHVEVVIGRKSSFNEHVSAWSPLEDRSVAGEVHRVVVHGQTVFLDGKLSSSAAGRDISSATISHTRTDQGTAVLKVDTTAAPTKAIETASQPPGAPVVPSAVTPAAATLHGPPAAPSLFTHVMSHPSFHRRHILSVKQFNAQDLYDLFALAHEMQLQVERSGTLDILKGRVLCTLFYEASTRTSSSFDAAMKRCGGEVVQINTSHSSVTKGESLPDTIRTLGCYADAIVIRHPDVGSSQLAAKFSPVPVINAGDGVGEHPTQALLDVYTIRSELGTVNGRTITLLGDLKNGRTVHSLVTLLSFYSVRLNFVSPPSLRMPPRVVSAARKAGIPVFECESVEEVLADTDVLYVTRIQKERFTSEAEWDLVKNAYRVDHAMLSRAKEEMIVMHPLPRVNEIDPEVDFDSRRAVYFRQMRYGLFIRMALLASVMG</sequence>
<dbReference type="InterPro" id="IPR036901">
    <property type="entry name" value="Asp/Orn_carbamoylTrfase_sf"/>
</dbReference>
<dbReference type="eggNOG" id="KOG0370">
    <property type="taxonomic scope" value="Eukaryota"/>
</dbReference>
<evidence type="ECO:0000256" key="24">
    <source>
        <dbReference type="ARBA" id="ARBA00049534"/>
    </source>
</evidence>
<dbReference type="Gene3D" id="3.20.20.140">
    <property type="entry name" value="Metal-dependent hydrolases"/>
    <property type="match status" value="1"/>
</dbReference>
<comment type="catalytic activity">
    <reaction evidence="22">
        <text>hydrogencarbonate + L-glutamine + 2 ATP + H2O = carbamoyl phosphate + L-glutamate + 2 ADP + phosphate + 2 H(+)</text>
        <dbReference type="Rhea" id="RHEA:18633"/>
        <dbReference type="ChEBI" id="CHEBI:15377"/>
        <dbReference type="ChEBI" id="CHEBI:15378"/>
        <dbReference type="ChEBI" id="CHEBI:17544"/>
        <dbReference type="ChEBI" id="CHEBI:29985"/>
        <dbReference type="ChEBI" id="CHEBI:30616"/>
        <dbReference type="ChEBI" id="CHEBI:43474"/>
        <dbReference type="ChEBI" id="CHEBI:58228"/>
        <dbReference type="ChEBI" id="CHEBI:58359"/>
        <dbReference type="ChEBI" id="CHEBI:456216"/>
        <dbReference type="EC" id="6.3.5.5"/>
    </reaction>
</comment>
<evidence type="ECO:0000256" key="25">
    <source>
        <dbReference type="ARBA" id="ARBA00058513"/>
    </source>
</evidence>
<dbReference type="SMART" id="SM01096">
    <property type="entry name" value="CPSase_L_D3"/>
    <property type="match status" value="1"/>
</dbReference>
<dbReference type="FunFam" id="3.30.1490.20:FF:000001">
    <property type="entry name" value="Carbamoyl-phosphate synthase large chain"/>
    <property type="match status" value="1"/>
</dbReference>
<keyword evidence="9" id="KW-0808">Transferase</keyword>
<dbReference type="Gene3D" id="3.40.50.1370">
    <property type="entry name" value="Aspartate/ornithine carbamoyltransferase"/>
    <property type="match status" value="2"/>
</dbReference>
<dbReference type="Pfam" id="PF02729">
    <property type="entry name" value="OTCace_N"/>
    <property type="match status" value="1"/>
</dbReference>
<comment type="similarity">
    <text evidence="19">In the 2nd section; belongs to the CarB family.</text>
</comment>
<dbReference type="FunFam" id="3.20.20.140:FF:000036">
    <property type="entry name" value="Carbamoyl-phosphate synthase large chain"/>
    <property type="match status" value="1"/>
</dbReference>
<evidence type="ECO:0000259" key="30">
    <source>
        <dbReference type="PROSITE" id="PS51855"/>
    </source>
</evidence>
<keyword evidence="10" id="KW-0677">Repeat</keyword>
<dbReference type="PRINTS" id="PR00098">
    <property type="entry name" value="CPSASE"/>
</dbReference>
<dbReference type="RefSeq" id="XP_007868490.1">
    <property type="nucleotide sequence ID" value="XM_007870299.1"/>
</dbReference>
<dbReference type="SUPFAM" id="SSF52440">
    <property type="entry name" value="PreATP-grasp domain"/>
    <property type="match status" value="2"/>
</dbReference>
<dbReference type="InterPro" id="IPR036897">
    <property type="entry name" value="CarbamoylP_synth_lsu_oligo_sf"/>
</dbReference>
<dbReference type="Pfam" id="PF00117">
    <property type="entry name" value="GATase"/>
    <property type="match status" value="1"/>
</dbReference>
<evidence type="ECO:0000256" key="13">
    <source>
        <dbReference type="ARBA" id="ARBA00022840"/>
    </source>
</evidence>
<dbReference type="PANTHER" id="PTHR11405">
    <property type="entry name" value="CARBAMOYLTRANSFERASE FAMILY MEMBER"/>
    <property type="match status" value="1"/>
</dbReference>
<dbReference type="FunFam" id="3.40.50.20:FF:000011">
    <property type="entry name" value="CAD protein-like isoform X1"/>
    <property type="match status" value="1"/>
</dbReference>
<dbReference type="OrthoDB" id="1924069at2759"/>
<dbReference type="InterPro" id="IPR011761">
    <property type="entry name" value="ATP-grasp"/>
</dbReference>